<protein>
    <recommendedName>
        <fullName evidence="3">Secreted protein</fullName>
    </recommendedName>
</protein>
<evidence type="ECO:0000313" key="1">
    <source>
        <dbReference type="EMBL" id="GAA4461686.1"/>
    </source>
</evidence>
<proteinExistence type="predicted"/>
<dbReference type="EMBL" id="BAABGA010000054">
    <property type="protein sequence ID" value="GAA4461686.1"/>
    <property type="molecule type" value="Genomic_DNA"/>
</dbReference>
<dbReference type="Proteomes" id="UP001500840">
    <property type="component" value="Unassembled WGS sequence"/>
</dbReference>
<name>A0ABP8N9C3_9BACT</name>
<sequence length="52" mass="5625">MDKWIISTGLLLAICLTPLVTGCGSNDTQVIEHPEVQAEQLDEDGVMREPGT</sequence>
<accession>A0ABP8N9C3</accession>
<evidence type="ECO:0008006" key="3">
    <source>
        <dbReference type="Google" id="ProtNLM"/>
    </source>
</evidence>
<evidence type="ECO:0000313" key="2">
    <source>
        <dbReference type="Proteomes" id="UP001500840"/>
    </source>
</evidence>
<reference evidence="2" key="1">
    <citation type="journal article" date="2019" name="Int. J. Syst. Evol. Microbiol.">
        <title>The Global Catalogue of Microorganisms (GCM) 10K type strain sequencing project: providing services to taxonomists for standard genome sequencing and annotation.</title>
        <authorList>
            <consortium name="The Broad Institute Genomics Platform"/>
            <consortium name="The Broad Institute Genome Sequencing Center for Infectious Disease"/>
            <person name="Wu L."/>
            <person name="Ma J."/>
        </authorList>
    </citation>
    <scope>NUCLEOTIDE SEQUENCE [LARGE SCALE GENOMIC DNA]</scope>
    <source>
        <strain evidence="2">JCM 17759</strain>
    </source>
</reference>
<organism evidence="1 2">
    <name type="scientific">Novipirellula rosea</name>
    <dbReference type="NCBI Taxonomy" id="1031540"/>
    <lineage>
        <taxon>Bacteria</taxon>
        <taxon>Pseudomonadati</taxon>
        <taxon>Planctomycetota</taxon>
        <taxon>Planctomycetia</taxon>
        <taxon>Pirellulales</taxon>
        <taxon>Pirellulaceae</taxon>
        <taxon>Novipirellula</taxon>
    </lineage>
</organism>
<comment type="caution">
    <text evidence="1">The sequence shown here is derived from an EMBL/GenBank/DDBJ whole genome shotgun (WGS) entry which is preliminary data.</text>
</comment>
<keyword evidence="2" id="KW-1185">Reference proteome</keyword>
<gene>
    <name evidence="1" type="ORF">GCM10023156_44710</name>
</gene>
<dbReference type="PROSITE" id="PS51257">
    <property type="entry name" value="PROKAR_LIPOPROTEIN"/>
    <property type="match status" value="1"/>
</dbReference>